<dbReference type="InterPro" id="IPR027417">
    <property type="entry name" value="P-loop_NTPase"/>
</dbReference>
<gene>
    <name evidence="1" type="ORF">So717_14310</name>
</gene>
<name>A0A640VMI1_9RHOB</name>
<dbReference type="SUPFAM" id="SSF52540">
    <property type="entry name" value="P-loop containing nucleoside triphosphate hydrolases"/>
    <property type="match status" value="1"/>
</dbReference>
<dbReference type="EMBL" id="BLIV01000002">
    <property type="protein sequence ID" value="GFE49678.1"/>
    <property type="molecule type" value="Genomic_DNA"/>
</dbReference>
<reference evidence="1 2" key="1">
    <citation type="submission" date="2019-12" db="EMBL/GenBank/DDBJ databases">
        <title>Roseobacter cerasinus sp. nov., isolated from seawater around aquaculture.</title>
        <authorList>
            <person name="Muramatsu S."/>
            <person name="Takabe Y."/>
            <person name="Mori K."/>
            <person name="Takaichi S."/>
            <person name="Hanada S."/>
        </authorList>
    </citation>
    <scope>NUCLEOTIDE SEQUENCE [LARGE SCALE GENOMIC DNA]</scope>
    <source>
        <strain evidence="1 2">AI77</strain>
    </source>
</reference>
<comment type="caution">
    <text evidence="1">The sequence shown here is derived from an EMBL/GenBank/DDBJ whole genome shotgun (WGS) entry which is preliminary data.</text>
</comment>
<dbReference type="Gene3D" id="3.40.50.300">
    <property type="entry name" value="P-loop containing nucleotide triphosphate hydrolases"/>
    <property type="match status" value="1"/>
</dbReference>
<evidence type="ECO:0008006" key="3">
    <source>
        <dbReference type="Google" id="ProtNLM"/>
    </source>
</evidence>
<evidence type="ECO:0000313" key="1">
    <source>
        <dbReference type="EMBL" id="GFE49678.1"/>
    </source>
</evidence>
<protein>
    <recommendedName>
        <fullName evidence="3">Sulfotransferase family protein</fullName>
    </recommendedName>
</protein>
<organism evidence="1 2">
    <name type="scientific">Roseobacter cerasinus</name>
    <dbReference type="NCBI Taxonomy" id="2602289"/>
    <lineage>
        <taxon>Bacteria</taxon>
        <taxon>Pseudomonadati</taxon>
        <taxon>Pseudomonadota</taxon>
        <taxon>Alphaproteobacteria</taxon>
        <taxon>Rhodobacterales</taxon>
        <taxon>Roseobacteraceae</taxon>
        <taxon>Roseobacter</taxon>
    </lineage>
</organism>
<sequence>MNKIILHIGAHRTGTTSLQRFLRNNADLLTAGGIETLCPPESRHGKIADVVPDWLAQLADTASQRFLISEENLPGTMGHNIATGSLYPNAKENLGRLASLYKPDVVMMSVRELGEYWTSAILFSLARHETTLPSQGHLNAICSDKRSWRDVVADVQSVFPHARLVVREFAHLQDNPKRFLRLATGWDTWADAKLNRRAQNVRPDESAIVSALLERGDFGGLARLGDTKETQIFSRPQRQALFEIYQSDLDHLRKLLGASFLESRKRSEGAQVQSSRWRSDPAPARQDETVFLRIGRTGGRIVQSLASADAAKPDRLHLGNHDDTLISTINKFGRTRKLAFFFRDPVERFVSGFNARLRQGRPRHNVNWTTAEAVAFSLFRTPDALGEALSAQDDYLKSAARFSMASICHLKHDYVHYLHSPDAVRYEMDAGNLIICCETDRIDNNIRQITDALHLSTSIPVGTRENTAPIQSGDALSRLAVDNLKRFCPQEFEIYAACKMAAAELGFT</sequence>
<proteinExistence type="predicted"/>
<dbReference type="RefSeq" id="WP_159975533.1">
    <property type="nucleotide sequence ID" value="NZ_BLIV01000002.1"/>
</dbReference>
<evidence type="ECO:0000313" key="2">
    <source>
        <dbReference type="Proteomes" id="UP000436522"/>
    </source>
</evidence>
<accession>A0A640VMI1</accession>
<keyword evidence="2" id="KW-1185">Reference proteome</keyword>
<dbReference type="OrthoDB" id="8481769at2"/>
<dbReference type="Proteomes" id="UP000436522">
    <property type="component" value="Unassembled WGS sequence"/>
</dbReference>
<dbReference type="AlphaFoldDB" id="A0A640VMI1"/>